<dbReference type="Pfam" id="PF10588">
    <property type="entry name" value="NADH-G_4Fe-4S_3"/>
    <property type="match status" value="1"/>
</dbReference>
<dbReference type="InterPro" id="IPR006656">
    <property type="entry name" value="Mopterin_OxRdtase"/>
</dbReference>
<evidence type="ECO:0000256" key="16">
    <source>
        <dbReference type="SAM" id="MobiDB-lite"/>
    </source>
</evidence>
<evidence type="ECO:0000256" key="11">
    <source>
        <dbReference type="ARBA" id="ARBA00023014"/>
    </source>
</evidence>
<feature type="region of interest" description="Disordered" evidence="16">
    <location>
        <begin position="850"/>
        <end position="878"/>
    </location>
</feature>
<evidence type="ECO:0000256" key="2">
    <source>
        <dbReference type="ARBA" id="ARBA00002378"/>
    </source>
</evidence>
<dbReference type="PROSITE" id="PS00198">
    <property type="entry name" value="4FE4S_FER_1"/>
    <property type="match status" value="1"/>
</dbReference>
<sequence>MPDITVNGQVIAAEDGMSVLDAALSHGIDIPHICDHPMLEKYGGCRMCLVSLEGSPRLVTSCTLNPAEGMVIETETPEVIKARRSVLEFMLINHPLECPSCDKVGSCKLQEYTFRYGAAEGRFEEKKIIKTGFIKDPLIKKNMGRCIMCTRCVRMCADVQGANALAPVGRGNKSVIGPFAGDRFDCEYCGNCISICPVGALTKKKRQYGARPWDMEEKAVSSCPHCGMACQINIESRMQAIQKVSPLVTDPLNEGLLCARGSFGHDFLQSPARLTTPLVRKNGHLKEATWEEALRRVSEGLLLIKNDHGGDSIAGVASSYCTNEDNYMFQKFIRSALGSNNVDSSARMGIAGSRPFIESLLGPDATASYVPGISTSDAVIVLGGDPLIEMPLIGVKVRNAFKNGGTIINFGYSKGLEKHSTFNFNTPQGHQWPVVEALLAQLLKHERQKGENPEMEDLLQKLELPEPKDIPYAHHAEDILSAAEALRDKERIAIIAGSGAAMHEHGARNLLVISALVYALDAKLVLSSGKPNENGVLDMGCSPQRLPGGYSINDDAARMRFGEGWGCNVPSQQGMTLVEMLKAADAGKLKALYLMGYDPAESLPGSRFVKEALGKLDMLVVQDIFMSETARLADVVLPAASWGEKDGTYTNVELQSVRIENVIENENRPDWQILADLSALCNVKAGYKNSSEVMAEAGRLSSNPKDMNIKKGNAMAQAEKDMPDISELYSMPPMPVTKEYYLELEKPYFSTGALTRNSISMMDVCPAPALNINPETALGLDLKEGDEVTVSTDHGSLVLPVKIMPSFTDGTFVISDSSIMPGIMGLFECKVSRFTSTPYASYSGFKVSKRTSGLTTGDTSGHKGSKKSHSRPLGTHQK</sequence>
<dbReference type="GO" id="GO:0046872">
    <property type="term" value="F:metal ion binding"/>
    <property type="evidence" value="ECO:0007669"/>
    <property type="project" value="UniProtKB-KW"/>
</dbReference>
<keyword evidence="14" id="KW-0472">Membrane</keyword>
<dbReference type="Gene3D" id="2.20.25.90">
    <property type="entry name" value="ADC-like domains"/>
    <property type="match status" value="1"/>
</dbReference>
<dbReference type="SMART" id="SM00929">
    <property type="entry name" value="NADH-G_4Fe-4S_3"/>
    <property type="match status" value="1"/>
</dbReference>
<dbReference type="Pfam" id="PF13510">
    <property type="entry name" value="Fer2_4"/>
    <property type="match status" value="1"/>
</dbReference>
<comment type="caution">
    <text evidence="21">The sequence shown here is derived from an EMBL/GenBank/DDBJ whole genome shotgun (WGS) entry which is preliminary data.</text>
</comment>
<comment type="function">
    <text evidence="2">NDH-1 shuttles electrons from NADH, via FMN and iron-sulfur (Fe-S) centers, to quinones in the respiratory chain. The immediate electron acceptor for the enzyme in this species is believed to be ubiquinone. Couples the redox reaction to proton translocation (for every two electrons transferred, four hydrogen ions are translocated across the cytoplasmic membrane), and thus conserves the redox energy in a proton gradient.</text>
</comment>
<dbReference type="GO" id="GO:0042773">
    <property type="term" value="P:ATP synthesis coupled electron transport"/>
    <property type="evidence" value="ECO:0007669"/>
    <property type="project" value="InterPro"/>
</dbReference>
<dbReference type="SUPFAM" id="SSF54292">
    <property type="entry name" value="2Fe-2S ferredoxin-like"/>
    <property type="match status" value="1"/>
</dbReference>
<comment type="subcellular location">
    <subcellularLocation>
        <location evidence="3">Membrane</location>
    </subcellularLocation>
</comment>
<dbReference type="GO" id="GO:0043546">
    <property type="term" value="F:molybdopterin cofactor binding"/>
    <property type="evidence" value="ECO:0007669"/>
    <property type="project" value="InterPro"/>
</dbReference>
<dbReference type="InterPro" id="IPR019574">
    <property type="entry name" value="NADH_UbQ_OxRdtase_Gsu_4Fe4S-bd"/>
</dbReference>
<dbReference type="GO" id="GO:0008137">
    <property type="term" value="F:NADH dehydrogenase (ubiquinone) activity"/>
    <property type="evidence" value="ECO:0007669"/>
    <property type="project" value="InterPro"/>
</dbReference>
<dbReference type="GO" id="GO:0016020">
    <property type="term" value="C:membrane"/>
    <property type="evidence" value="ECO:0007669"/>
    <property type="project" value="UniProtKB-SubCell"/>
</dbReference>
<dbReference type="GO" id="GO:0051537">
    <property type="term" value="F:2 iron, 2 sulfur cluster binding"/>
    <property type="evidence" value="ECO:0007669"/>
    <property type="project" value="UniProtKB-KW"/>
</dbReference>
<keyword evidence="8" id="KW-0479">Metal-binding</keyword>
<dbReference type="InterPro" id="IPR050123">
    <property type="entry name" value="Prok_molybdopt-oxidoreductase"/>
</dbReference>
<dbReference type="InterPro" id="IPR036010">
    <property type="entry name" value="2Fe-2S_ferredoxin-like_sf"/>
</dbReference>
<dbReference type="Pfam" id="PF04879">
    <property type="entry name" value="Molybdop_Fe4S4"/>
    <property type="match status" value="1"/>
</dbReference>
<evidence type="ECO:0000259" key="20">
    <source>
        <dbReference type="PROSITE" id="PS51839"/>
    </source>
</evidence>
<organism evidence="21">
    <name type="scientific">marine sediment metagenome</name>
    <dbReference type="NCBI Taxonomy" id="412755"/>
    <lineage>
        <taxon>unclassified sequences</taxon>
        <taxon>metagenomes</taxon>
        <taxon>ecological metagenomes</taxon>
    </lineage>
</organism>
<dbReference type="InterPro" id="IPR017900">
    <property type="entry name" value="4Fe4S_Fe_S_CS"/>
</dbReference>
<dbReference type="SUPFAM" id="SSF50692">
    <property type="entry name" value="ADC-like"/>
    <property type="match status" value="1"/>
</dbReference>
<evidence type="ECO:0000256" key="4">
    <source>
        <dbReference type="ARBA" id="ARBA00005404"/>
    </source>
</evidence>
<evidence type="ECO:0000256" key="12">
    <source>
        <dbReference type="ARBA" id="ARBA00023027"/>
    </source>
</evidence>
<dbReference type="SUPFAM" id="SSF54862">
    <property type="entry name" value="4Fe-4S ferredoxins"/>
    <property type="match status" value="1"/>
</dbReference>
<dbReference type="InterPro" id="IPR017896">
    <property type="entry name" value="4Fe4S_Fe-S-bd"/>
</dbReference>
<evidence type="ECO:0000313" key="21">
    <source>
        <dbReference type="EMBL" id="KKN06071.1"/>
    </source>
</evidence>
<dbReference type="PANTHER" id="PTHR43105">
    <property type="entry name" value="RESPIRATORY NITRATE REDUCTASE"/>
    <property type="match status" value="1"/>
</dbReference>
<comment type="similarity">
    <text evidence="4">Belongs to the complex I 75 kDa subunit family.</text>
</comment>
<feature type="domain" description="4Fe-4S ferredoxin-type" evidence="18">
    <location>
        <begin position="177"/>
        <end position="206"/>
    </location>
</feature>
<dbReference type="Gene3D" id="3.30.70.20">
    <property type="match status" value="1"/>
</dbReference>
<dbReference type="PROSITE" id="PS00641">
    <property type="entry name" value="COMPLEX1_75K_1"/>
    <property type="match status" value="1"/>
</dbReference>
<dbReference type="AlphaFoldDB" id="A0A0F9PYE9"/>
<dbReference type="Gene3D" id="2.40.40.20">
    <property type="match status" value="1"/>
</dbReference>
<dbReference type="PROSITE" id="PS51085">
    <property type="entry name" value="2FE2S_FER_2"/>
    <property type="match status" value="1"/>
</dbReference>
<dbReference type="Pfam" id="PF22117">
    <property type="entry name" value="Fer4_Nqo3"/>
    <property type="match status" value="1"/>
</dbReference>
<evidence type="ECO:0000256" key="8">
    <source>
        <dbReference type="ARBA" id="ARBA00022723"/>
    </source>
</evidence>
<evidence type="ECO:0000256" key="10">
    <source>
        <dbReference type="ARBA" id="ARBA00023004"/>
    </source>
</evidence>
<evidence type="ECO:0000256" key="1">
    <source>
        <dbReference type="ARBA" id="ARBA00001966"/>
    </source>
</evidence>
<dbReference type="FunFam" id="3.10.20.740:FF:000004">
    <property type="entry name" value="NADH-quinone oxidoreductase"/>
    <property type="match status" value="1"/>
</dbReference>
<dbReference type="InterPro" id="IPR006657">
    <property type="entry name" value="MoPterin_dinucl-bd_dom"/>
</dbReference>
<accession>A0A0F9PYE9</accession>
<evidence type="ECO:0000256" key="5">
    <source>
        <dbReference type="ARBA" id="ARBA00022485"/>
    </source>
</evidence>
<evidence type="ECO:0000259" key="17">
    <source>
        <dbReference type="PROSITE" id="PS51085"/>
    </source>
</evidence>
<dbReference type="GO" id="GO:0048038">
    <property type="term" value="F:quinone binding"/>
    <property type="evidence" value="ECO:0007669"/>
    <property type="project" value="UniProtKB-KW"/>
</dbReference>
<evidence type="ECO:0000256" key="14">
    <source>
        <dbReference type="ARBA" id="ARBA00023136"/>
    </source>
</evidence>
<dbReference type="Gene3D" id="3.40.228.10">
    <property type="entry name" value="Dimethylsulfoxide Reductase, domain 2"/>
    <property type="match status" value="1"/>
</dbReference>
<dbReference type="InterPro" id="IPR054351">
    <property type="entry name" value="NADH_UbQ_OxRdtase_ferredoxin"/>
</dbReference>
<feature type="domain" description="4Fe-4S Mo/W bis-MGD-type" evidence="19">
    <location>
        <begin position="216"/>
        <end position="272"/>
    </location>
</feature>
<keyword evidence="5" id="KW-0004">4Fe-4S</keyword>
<dbReference type="CDD" id="cd00207">
    <property type="entry name" value="fer2"/>
    <property type="match status" value="1"/>
</dbReference>
<keyword evidence="9" id="KW-1278">Translocase</keyword>
<evidence type="ECO:0000256" key="3">
    <source>
        <dbReference type="ARBA" id="ARBA00004370"/>
    </source>
</evidence>
<dbReference type="InterPro" id="IPR000283">
    <property type="entry name" value="NADH_UbQ_OxRdtase_75kDa_su_CS"/>
</dbReference>
<feature type="domain" description="4Fe-4S His(Cys)3-ligated-type" evidence="20">
    <location>
        <begin position="78"/>
        <end position="117"/>
    </location>
</feature>
<dbReference type="PROSITE" id="PS51669">
    <property type="entry name" value="4FE4S_MOW_BIS_MGD"/>
    <property type="match status" value="1"/>
</dbReference>
<evidence type="ECO:0000259" key="19">
    <source>
        <dbReference type="PROSITE" id="PS51669"/>
    </source>
</evidence>
<keyword evidence="11" id="KW-0411">Iron-sulfur</keyword>
<dbReference type="GO" id="GO:0003954">
    <property type="term" value="F:NADH dehydrogenase activity"/>
    <property type="evidence" value="ECO:0007669"/>
    <property type="project" value="TreeGrafter"/>
</dbReference>
<evidence type="ECO:0000256" key="6">
    <source>
        <dbReference type="ARBA" id="ARBA00022714"/>
    </source>
</evidence>
<gene>
    <name evidence="21" type="ORF">LCGC14_1080950</name>
</gene>
<keyword evidence="6" id="KW-0001">2Fe-2S</keyword>
<dbReference type="SUPFAM" id="SSF53706">
    <property type="entry name" value="Formate dehydrogenase/DMSO reductase, domains 1-3"/>
    <property type="match status" value="1"/>
</dbReference>
<dbReference type="Pfam" id="PF01568">
    <property type="entry name" value="Molydop_binding"/>
    <property type="match status" value="1"/>
</dbReference>
<dbReference type="PROSITE" id="PS00490">
    <property type="entry name" value="MOLYBDOPTERIN_PROK_2"/>
    <property type="match status" value="1"/>
</dbReference>
<dbReference type="Gene3D" id="3.10.20.740">
    <property type="match status" value="1"/>
</dbReference>
<comment type="cofactor">
    <cofactor evidence="15">
        <name>[2Fe-2S] cluster</name>
        <dbReference type="ChEBI" id="CHEBI:190135"/>
    </cofactor>
</comment>
<evidence type="ECO:0000256" key="15">
    <source>
        <dbReference type="ARBA" id="ARBA00034078"/>
    </source>
</evidence>
<dbReference type="PIRSF" id="PIRSF036643">
    <property type="entry name" value="FDH_alpha"/>
    <property type="match status" value="1"/>
</dbReference>
<keyword evidence="12" id="KW-0520">NAD</keyword>
<dbReference type="InterPro" id="IPR001041">
    <property type="entry name" value="2Fe-2S_ferredoxin-type"/>
</dbReference>
<comment type="cofactor">
    <cofactor evidence="1">
        <name>[4Fe-4S] cluster</name>
        <dbReference type="ChEBI" id="CHEBI:49883"/>
    </cofactor>
</comment>
<dbReference type="PROSITE" id="PS51379">
    <property type="entry name" value="4FE4S_FER_2"/>
    <property type="match status" value="1"/>
</dbReference>
<dbReference type="FunFam" id="3.30.70.20:FF:000002">
    <property type="entry name" value="NADH-ubiquinone oxidoreductase 75 kDa subunit"/>
    <property type="match status" value="1"/>
</dbReference>
<evidence type="ECO:0000256" key="9">
    <source>
        <dbReference type="ARBA" id="ARBA00022967"/>
    </source>
</evidence>
<keyword evidence="10" id="KW-0408">Iron</keyword>
<dbReference type="InterPro" id="IPR009010">
    <property type="entry name" value="Asp_de-COase-like_dom_sf"/>
</dbReference>
<reference evidence="21" key="1">
    <citation type="journal article" date="2015" name="Nature">
        <title>Complex archaea that bridge the gap between prokaryotes and eukaryotes.</title>
        <authorList>
            <person name="Spang A."/>
            <person name="Saw J.H."/>
            <person name="Jorgensen S.L."/>
            <person name="Zaremba-Niedzwiedzka K."/>
            <person name="Martijn J."/>
            <person name="Lind A.E."/>
            <person name="van Eijk R."/>
            <person name="Schleper C."/>
            <person name="Guy L."/>
            <person name="Ettema T.J."/>
        </authorList>
    </citation>
    <scope>NUCLEOTIDE SEQUENCE</scope>
</reference>
<keyword evidence="13" id="KW-0830">Ubiquinone</keyword>
<name>A0A0F9PYE9_9ZZZZ</name>
<dbReference type="Gene3D" id="3.40.50.740">
    <property type="match status" value="2"/>
</dbReference>
<keyword evidence="7" id="KW-0874">Quinone</keyword>
<feature type="domain" description="2Fe-2S ferredoxin-type" evidence="17">
    <location>
        <begin position="2"/>
        <end position="78"/>
    </location>
</feature>
<dbReference type="EMBL" id="LAZR01004731">
    <property type="protein sequence ID" value="KKN06071.1"/>
    <property type="molecule type" value="Genomic_DNA"/>
</dbReference>
<evidence type="ECO:0000256" key="13">
    <source>
        <dbReference type="ARBA" id="ARBA00023075"/>
    </source>
</evidence>
<dbReference type="PROSITE" id="PS00643">
    <property type="entry name" value="COMPLEX1_75K_3"/>
    <property type="match status" value="1"/>
</dbReference>
<dbReference type="PROSITE" id="PS51839">
    <property type="entry name" value="4FE4S_HC3"/>
    <property type="match status" value="1"/>
</dbReference>
<dbReference type="InterPro" id="IPR006963">
    <property type="entry name" value="Mopterin_OxRdtase_4Fe-4S_dom"/>
</dbReference>
<dbReference type="GO" id="GO:0051539">
    <property type="term" value="F:4 iron, 4 sulfur cluster binding"/>
    <property type="evidence" value="ECO:0007669"/>
    <property type="project" value="UniProtKB-KW"/>
</dbReference>
<evidence type="ECO:0000259" key="18">
    <source>
        <dbReference type="PROSITE" id="PS51379"/>
    </source>
</evidence>
<dbReference type="Pfam" id="PF00384">
    <property type="entry name" value="Molybdopterin"/>
    <property type="match status" value="1"/>
</dbReference>
<proteinExistence type="inferred from homology"/>
<dbReference type="InterPro" id="IPR006655">
    <property type="entry name" value="Mopterin_OxRdtase_prok_CS"/>
</dbReference>
<dbReference type="PANTHER" id="PTHR43105:SF10">
    <property type="entry name" value="NADH-QUINONE OXIDOREDUCTASE SUBUNIT G"/>
    <property type="match status" value="1"/>
</dbReference>
<dbReference type="CDD" id="cd02775">
    <property type="entry name" value="MopB_CT"/>
    <property type="match status" value="1"/>
</dbReference>
<protein>
    <submittedName>
        <fullName evidence="21">Uncharacterized protein</fullName>
    </submittedName>
</protein>
<dbReference type="SMART" id="SM00926">
    <property type="entry name" value="Molybdop_Fe4S4"/>
    <property type="match status" value="1"/>
</dbReference>
<evidence type="ECO:0000256" key="7">
    <source>
        <dbReference type="ARBA" id="ARBA00022719"/>
    </source>
</evidence>